<dbReference type="CDD" id="cd09876">
    <property type="entry name" value="PIN_Nob1-like"/>
    <property type="match status" value="1"/>
</dbReference>
<feature type="binding site" evidence="8">
    <location>
        <position position="313"/>
    </location>
    <ligand>
        <name>Zn(2+)</name>
        <dbReference type="ChEBI" id="CHEBI:29105"/>
    </ligand>
</feature>
<dbReference type="OrthoDB" id="446759at2759"/>
<keyword evidence="5 7" id="KW-0862">Zinc</keyword>
<evidence type="ECO:0000256" key="7">
    <source>
        <dbReference type="PIRNR" id="PIRNR037125"/>
    </source>
</evidence>
<keyword evidence="12" id="KW-1185">Reference proteome</keyword>
<keyword evidence="3 7" id="KW-0479">Metal-binding</keyword>
<dbReference type="EMBL" id="KV454017">
    <property type="protein sequence ID" value="ODV93795.1"/>
    <property type="molecule type" value="Genomic_DNA"/>
</dbReference>
<evidence type="ECO:0000256" key="1">
    <source>
        <dbReference type="ARBA" id="ARBA00005858"/>
    </source>
</evidence>
<dbReference type="GO" id="GO:0005737">
    <property type="term" value="C:cytoplasm"/>
    <property type="evidence" value="ECO:0007669"/>
    <property type="project" value="EnsemblFungi"/>
</dbReference>
<dbReference type="STRING" id="669874.A0A1E4TPV6"/>
<evidence type="ECO:0000259" key="10">
    <source>
        <dbReference type="SMART" id="SM00670"/>
    </source>
</evidence>
<dbReference type="Pfam" id="PF17146">
    <property type="entry name" value="PIN_6"/>
    <property type="match status" value="1"/>
</dbReference>
<reference evidence="12" key="1">
    <citation type="submission" date="2016-05" db="EMBL/GenBank/DDBJ databases">
        <title>Comparative genomics of biotechnologically important yeasts.</title>
        <authorList>
            <consortium name="DOE Joint Genome Institute"/>
            <person name="Riley R."/>
            <person name="Haridas S."/>
            <person name="Wolfe K.H."/>
            <person name="Lopes M.R."/>
            <person name="Hittinger C.T."/>
            <person name="Goker M."/>
            <person name="Salamov A."/>
            <person name="Wisecaver J."/>
            <person name="Long T.M."/>
            <person name="Aerts A.L."/>
            <person name="Barry K."/>
            <person name="Choi C."/>
            <person name="Clum A."/>
            <person name="Coughlan A.Y."/>
            <person name="Deshpande S."/>
            <person name="Douglass A.P."/>
            <person name="Hanson S.J."/>
            <person name="Klenk H.-P."/>
            <person name="Labutti K."/>
            <person name="Lapidus A."/>
            <person name="Lindquist E."/>
            <person name="Lipzen A."/>
            <person name="Meier-Kolthoff J.P."/>
            <person name="Ohm R.A."/>
            <person name="Otillar R.P."/>
            <person name="Pangilinan J."/>
            <person name="Peng Y."/>
            <person name="Rokas A."/>
            <person name="Rosa C.A."/>
            <person name="Scheuner C."/>
            <person name="Sibirny A.A."/>
            <person name="Slot J.C."/>
            <person name="Stielow J.B."/>
            <person name="Sun H."/>
            <person name="Kurtzman C.P."/>
            <person name="Blackwell M."/>
            <person name="Grigoriev I.V."/>
            <person name="Jeffries T.W."/>
        </authorList>
    </citation>
    <scope>NUCLEOTIDE SEQUENCE [LARGE SCALE GENOMIC DNA]</scope>
    <source>
        <strain evidence="12">NRRL Y-2460</strain>
    </source>
</reference>
<dbReference type="GO" id="GO:0046872">
    <property type="term" value="F:metal ion binding"/>
    <property type="evidence" value="ECO:0007669"/>
    <property type="project" value="UniProtKB-UniRule"/>
</dbReference>
<comment type="subcellular location">
    <subcellularLocation>
        <location evidence="7">Nucleus</location>
        <location evidence="7">Nucleolus</location>
    </subcellularLocation>
</comment>
<dbReference type="GO" id="GO:0005730">
    <property type="term" value="C:nucleolus"/>
    <property type="evidence" value="ECO:0007669"/>
    <property type="project" value="UniProtKB-SubCell"/>
</dbReference>
<sequence length="472" mass="53401">MSGVNAEDICVERRKEEEEEEGKLNGVGIDHISKKVNTLILDAGPLITQTADVLQKFADNFITTPGVFSELKDDFAKSQLVLWGSNLKIRQPKPEFIKRVSEFSKLTGDYSVLSINDIHIIALAYELEYELNNGDWRLRKYPGEKKIFPQKIAADAETAIAAGVETSPVDKVLSKDDEEDEDSSKTGEWTSVSQKIGTGEGKQKKKRRGGKKQREKREAREVESLSVSLEPEFNEEDDDGDWITLENLQEEMIKDSNEKIEKETSTTGKIKIKVALTTGDFACQNVSLQIGLNLMNSMSGLRIKRVRNYMFRCHACFRLTPLPKDGKPKHFCPYCGGSTLLRCAVSIDSKTGEITPHLKKNFEWHKRGDKYSLPSPLSKNSIKKYGNSGFQHQQNKNNKQEIILLNEDQKEYQQALKNDLWQRKQNEKLLAEWIGGGSADNYVSPFTSQQDIRPTGVRVGRSKFVNSTKKKC</sequence>
<proteinExistence type="inferred from homology"/>
<dbReference type="AlphaFoldDB" id="A0A1E4TPV6"/>
<feature type="domain" description="PIN" evidence="10">
    <location>
        <begin position="37"/>
        <end position="140"/>
    </location>
</feature>
<dbReference type="Gene3D" id="6.20.210.10">
    <property type="entry name" value="Nin one binding (NOB1), Zn-ribbon-like"/>
    <property type="match status" value="1"/>
</dbReference>
<evidence type="ECO:0000313" key="12">
    <source>
        <dbReference type="Proteomes" id="UP000094236"/>
    </source>
</evidence>
<dbReference type="GO" id="GO:0000462">
    <property type="term" value="P:maturation of SSU-rRNA from tricistronic rRNA transcript (SSU-rRNA, 5.8S rRNA, LSU-rRNA)"/>
    <property type="evidence" value="ECO:0007669"/>
    <property type="project" value="EnsemblFungi"/>
</dbReference>
<dbReference type="SUPFAM" id="SSF144206">
    <property type="entry name" value="NOB1 zinc finger-like"/>
    <property type="match status" value="1"/>
</dbReference>
<dbReference type="FunFam" id="3.40.50.1010:FF:000020">
    <property type="entry name" value="20S-pre-rRNA D-site endonuclease NOB1"/>
    <property type="match status" value="1"/>
</dbReference>
<feature type="compositionally biased region" description="Polar residues" evidence="9">
    <location>
        <begin position="186"/>
        <end position="196"/>
    </location>
</feature>
<dbReference type="GO" id="GO:0016787">
    <property type="term" value="F:hydrolase activity"/>
    <property type="evidence" value="ECO:0007669"/>
    <property type="project" value="UniProtKB-KW"/>
</dbReference>
<dbReference type="InterPro" id="IPR039907">
    <property type="entry name" value="NOB1"/>
</dbReference>
<dbReference type="GO" id="GO:0043248">
    <property type="term" value="P:proteasome assembly"/>
    <property type="evidence" value="ECO:0007669"/>
    <property type="project" value="EnsemblFungi"/>
</dbReference>
<feature type="compositionally biased region" description="Basic residues" evidence="9">
    <location>
        <begin position="203"/>
        <end position="214"/>
    </location>
</feature>
<evidence type="ECO:0000256" key="3">
    <source>
        <dbReference type="ARBA" id="ARBA00022723"/>
    </source>
</evidence>
<evidence type="ECO:0000256" key="9">
    <source>
        <dbReference type="SAM" id="MobiDB-lite"/>
    </source>
</evidence>
<comment type="function">
    <text evidence="7">Required for the synthesis of 40S ribosome subunits. Has a role in processing 20S pre-rRNA into the mature 18S rRNA, where it is required for cleavage at the 3' end of the mature 18S rRNA (D-site). Accompanies the 20S pre-rRNA from the nucleus to the cytoplasm.</text>
</comment>
<evidence type="ECO:0000313" key="11">
    <source>
        <dbReference type="EMBL" id="ODV93795.1"/>
    </source>
</evidence>
<dbReference type="SMART" id="SM00670">
    <property type="entry name" value="PINc"/>
    <property type="match status" value="1"/>
</dbReference>
<dbReference type="InterPro" id="IPR033411">
    <property type="entry name" value="Ribonuclease_PIN"/>
</dbReference>
<keyword evidence="4" id="KW-0378">Hydrolase</keyword>
<dbReference type="Proteomes" id="UP000094236">
    <property type="component" value="Unassembled WGS sequence"/>
</dbReference>
<organism evidence="11 12">
    <name type="scientific">Pachysolen tannophilus NRRL Y-2460</name>
    <dbReference type="NCBI Taxonomy" id="669874"/>
    <lineage>
        <taxon>Eukaryota</taxon>
        <taxon>Fungi</taxon>
        <taxon>Dikarya</taxon>
        <taxon>Ascomycota</taxon>
        <taxon>Saccharomycotina</taxon>
        <taxon>Pichiomycetes</taxon>
        <taxon>Pachysolenaceae</taxon>
        <taxon>Pachysolen</taxon>
    </lineage>
</organism>
<feature type="region of interest" description="Disordered" evidence="9">
    <location>
        <begin position="1"/>
        <end position="22"/>
    </location>
</feature>
<evidence type="ECO:0000256" key="4">
    <source>
        <dbReference type="ARBA" id="ARBA00022801"/>
    </source>
</evidence>
<feature type="region of interest" description="Disordered" evidence="9">
    <location>
        <begin position="170"/>
        <end position="239"/>
    </location>
</feature>
<evidence type="ECO:0000256" key="6">
    <source>
        <dbReference type="ARBA" id="ARBA00023242"/>
    </source>
</evidence>
<dbReference type="InterPro" id="IPR002716">
    <property type="entry name" value="PIN_dom"/>
</dbReference>
<name>A0A1E4TPV6_PACTA</name>
<dbReference type="Pfam" id="PF08772">
    <property type="entry name" value="Zn_ribbon_NOB1"/>
    <property type="match status" value="1"/>
</dbReference>
<evidence type="ECO:0000256" key="8">
    <source>
        <dbReference type="PIRSR" id="PIRSR037125-1"/>
    </source>
</evidence>
<evidence type="ECO:0000256" key="2">
    <source>
        <dbReference type="ARBA" id="ARBA00022722"/>
    </source>
</evidence>
<protein>
    <recommendedName>
        <fullName evidence="7">20S-pre-rRNA D-site endonuclease NOB1</fullName>
    </recommendedName>
</protein>
<feature type="binding site" evidence="8">
    <location>
        <position position="335"/>
    </location>
    <ligand>
        <name>Zn(2+)</name>
        <dbReference type="ChEBI" id="CHEBI:29105"/>
    </ligand>
</feature>
<feature type="binding site" evidence="8">
    <location>
        <position position="316"/>
    </location>
    <ligand>
        <name>Zn(2+)</name>
        <dbReference type="ChEBI" id="CHEBI:29105"/>
    </ligand>
</feature>
<comment type="similarity">
    <text evidence="1 7">Belongs to the NOB1 family.</text>
</comment>
<keyword evidence="6 7" id="KW-0539">Nucleus</keyword>
<dbReference type="PANTHER" id="PTHR12814:SF2">
    <property type="entry name" value="RNA-BINDING PROTEIN NOB1"/>
    <property type="match status" value="1"/>
</dbReference>
<gene>
    <name evidence="11" type="ORF">PACTADRAFT_4696</name>
</gene>
<dbReference type="GO" id="GO:0030688">
    <property type="term" value="C:preribosome, small subunit precursor"/>
    <property type="evidence" value="ECO:0007669"/>
    <property type="project" value="EnsemblFungi"/>
</dbReference>
<dbReference type="PIRSF" id="PIRSF037125">
    <property type="entry name" value="D-site_20S_pre-rRNA_nuclease"/>
    <property type="match status" value="1"/>
</dbReference>
<dbReference type="InterPro" id="IPR017117">
    <property type="entry name" value="Nob1_euk"/>
</dbReference>
<accession>A0A1E4TPV6</accession>
<dbReference type="Gene3D" id="3.40.50.1010">
    <property type="entry name" value="5'-nuclease"/>
    <property type="match status" value="1"/>
</dbReference>
<dbReference type="GO" id="GO:0004521">
    <property type="term" value="F:RNA endonuclease activity"/>
    <property type="evidence" value="ECO:0007669"/>
    <property type="project" value="UniProtKB-UniRule"/>
</dbReference>
<dbReference type="PANTHER" id="PTHR12814">
    <property type="entry name" value="RNA-BINDING PROTEIN NOB1"/>
    <property type="match status" value="1"/>
</dbReference>
<dbReference type="InterPro" id="IPR036283">
    <property type="entry name" value="NOB1_Zf-like_sf"/>
</dbReference>
<keyword evidence="2" id="KW-0540">Nuclease</keyword>
<dbReference type="InterPro" id="IPR014881">
    <property type="entry name" value="NOB1_Zn-bd"/>
</dbReference>
<feature type="binding site" evidence="8">
    <location>
        <position position="332"/>
    </location>
    <ligand>
        <name>Zn(2+)</name>
        <dbReference type="ChEBI" id="CHEBI:29105"/>
    </ligand>
</feature>
<evidence type="ECO:0000256" key="5">
    <source>
        <dbReference type="ARBA" id="ARBA00022833"/>
    </source>
</evidence>
<dbReference type="GO" id="GO:0070181">
    <property type="term" value="F:small ribosomal subunit rRNA binding"/>
    <property type="evidence" value="ECO:0007669"/>
    <property type="project" value="EnsemblFungi"/>
</dbReference>